<gene>
    <name evidence="4" type="ORF">PGLA2088_LOCUS32418</name>
</gene>
<keyword evidence="2" id="KW-1133">Transmembrane helix</keyword>
<dbReference type="Pfam" id="PF00168">
    <property type="entry name" value="C2"/>
    <property type="match status" value="1"/>
</dbReference>
<evidence type="ECO:0000259" key="3">
    <source>
        <dbReference type="PROSITE" id="PS50004"/>
    </source>
</evidence>
<organism evidence="4 5">
    <name type="scientific">Polarella glacialis</name>
    <name type="common">Dinoflagellate</name>
    <dbReference type="NCBI Taxonomy" id="89957"/>
    <lineage>
        <taxon>Eukaryota</taxon>
        <taxon>Sar</taxon>
        <taxon>Alveolata</taxon>
        <taxon>Dinophyceae</taxon>
        <taxon>Suessiales</taxon>
        <taxon>Suessiaceae</taxon>
        <taxon>Polarella</taxon>
    </lineage>
</organism>
<dbReference type="CDD" id="cd00030">
    <property type="entry name" value="C2"/>
    <property type="match status" value="1"/>
</dbReference>
<dbReference type="SUPFAM" id="SSF49562">
    <property type="entry name" value="C2 domain (Calcium/lipid-binding domain, CaLB)"/>
    <property type="match status" value="1"/>
</dbReference>
<keyword evidence="2" id="KW-0472">Membrane</keyword>
<dbReference type="SMART" id="SM00239">
    <property type="entry name" value="C2"/>
    <property type="match status" value="1"/>
</dbReference>
<proteinExistence type="predicted"/>
<sequence length="474" mass="52642">MKQRVWKLSLLTAGVWLVGSTAWCQLQSRQFAVTATVLLLNALVAGLAGAFFVLCKPPAEEPQAAQAAGGQGQGQGNSSEKSRDGKTAGPGAGLQREGGRKAPASQQGPPHKPKRPLSPKSAACVLVGARLSTEQARTAAEKIVALRLHVAGQQPPSLDLVWSFFDMPVPSGLAFDSQDQVFQSLKAKLNRQRLLFHPDKNCHPEAELTFKFLEQCHQRLVRAFTRGGGESVHQRTRREEEELKKEQERRRQEKEEWRRIQEQRRQEEEQRARDEEVRVRRTQMDKERLQVMLQAKEAQSALRVTQRTISSNSLSGLFAATCSPKALVGAGQDDSEQPVFCLEGSAGSVGCLRVQLLAAKDLPADWLFGASVKSFAIASVGSQQFTSPRMSGCNPEWSCSFEFDVHRVDTSFCVTVYREGWFDDDPLGRVEIPFLDIEEWSGCQIGRVLQPLDPYQTSSALCMALELKASFEWF</sequence>
<feature type="compositionally biased region" description="Basic and acidic residues" evidence="1">
    <location>
        <begin position="237"/>
        <end position="279"/>
    </location>
</feature>
<dbReference type="AlphaFoldDB" id="A0A813KEH9"/>
<name>A0A813KEH9_POLGL</name>
<reference evidence="4" key="1">
    <citation type="submission" date="2021-02" db="EMBL/GenBank/DDBJ databases">
        <authorList>
            <person name="Dougan E. K."/>
            <person name="Rhodes N."/>
            <person name="Thang M."/>
            <person name="Chan C."/>
        </authorList>
    </citation>
    <scope>NUCLEOTIDE SEQUENCE</scope>
</reference>
<evidence type="ECO:0000313" key="4">
    <source>
        <dbReference type="EMBL" id="CAE8702415.1"/>
    </source>
</evidence>
<dbReference type="EMBL" id="CAJNNW010030088">
    <property type="protein sequence ID" value="CAE8702415.1"/>
    <property type="molecule type" value="Genomic_DNA"/>
</dbReference>
<feature type="region of interest" description="Disordered" evidence="1">
    <location>
        <begin position="64"/>
        <end position="119"/>
    </location>
</feature>
<feature type="transmembrane region" description="Helical" evidence="2">
    <location>
        <begin position="34"/>
        <end position="54"/>
    </location>
</feature>
<comment type="caution">
    <text evidence="4">The sequence shown here is derived from an EMBL/GenBank/DDBJ whole genome shotgun (WGS) entry which is preliminary data.</text>
</comment>
<evidence type="ECO:0000313" key="5">
    <source>
        <dbReference type="Proteomes" id="UP000626109"/>
    </source>
</evidence>
<accession>A0A813KEH9</accession>
<dbReference type="Gene3D" id="2.60.40.150">
    <property type="entry name" value="C2 domain"/>
    <property type="match status" value="1"/>
</dbReference>
<evidence type="ECO:0000256" key="1">
    <source>
        <dbReference type="SAM" id="MobiDB-lite"/>
    </source>
</evidence>
<dbReference type="Proteomes" id="UP000626109">
    <property type="component" value="Unassembled WGS sequence"/>
</dbReference>
<feature type="region of interest" description="Disordered" evidence="1">
    <location>
        <begin position="227"/>
        <end position="279"/>
    </location>
</feature>
<dbReference type="InterPro" id="IPR035892">
    <property type="entry name" value="C2_domain_sf"/>
</dbReference>
<dbReference type="PROSITE" id="PS50004">
    <property type="entry name" value="C2"/>
    <property type="match status" value="1"/>
</dbReference>
<feature type="domain" description="C2" evidence="3">
    <location>
        <begin position="334"/>
        <end position="449"/>
    </location>
</feature>
<keyword evidence="2" id="KW-0812">Transmembrane</keyword>
<protein>
    <recommendedName>
        <fullName evidence="3">C2 domain-containing protein</fullName>
    </recommendedName>
</protein>
<dbReference type="InterPro" id="IPR000008">
    <property type="entry name" value="C2_dom"/>
</dbReference>
<evidence type="ECO:0000256" key="2">
    <source>
        <dbReference type="SAM" id="Phobius"/>
    </source>
</evidence>